<accession>A0A4Z1G5Y7</accession>
<evidence type="ECO:0000256" key="2">
    <source>
        <dbReference type="ARBA" id="ARBA00022723"/>
    </source>
</evidence>
<evidence type="ECO:0000256" key="3">
    <source>
        <dbReference type="ARBA" id="ARBA00022833"/>
    </source>
</evidence>
<evidence type="ECO:0000259" key="4">
    <source>
        <dbReference type="PROSITE" id="PS51891"/>
    </source>
</evidence>
<evidence type="ECO:0000313" key="5">
    <source>
        <dbReference type="EMBL" id="TGO31348.1"/>
    </source>
</evidence>
<keyword evidence="3" id="KW-0862">Zinc</keyword>
<name>A0A4Z1G5Y7_9HELO</name>
<comment type="similarity">
    <text evidence="1">Belongs to the Gfa family.</text>
</comment>
<dbReference type="PANTHER" id="PTHR28620">
    <property type="entry name" value="CENTROMERE PROTEIN V"/>
    <property type="match status" value="1"/>
</dbReference>
<sequence length="212" mass="24532">MLPQAQPEPKVVTRTYKPFSSEFFGRVEETSDEERTTHEGNCQCGAIAFIVTLKWPFPKYTVNSCTCSICTRNGYLLVYPMRQDVEFLGDSEEKMGSYRWGHKVADHRFCKTCGSSVMIDLRRPETFGETDPRKDMVGINHVNVSEASASGIFSVEYRKMQRVEGHLLNFHEATKYYPKEYHSRSNTEQVRNFKNIDLDAMNYTYFDGKNLI</sequence>
<evidence type="ECO:0000313" key="6">
    <source>
        <dbReference type="Proteomes" id="UP000297910"/>
    </source>
</evidence>
<dbReference type="Pfam" id="PF04828">
    <property type="entry name" value="GFA"/>
    <property type="match status" value="1"/>
</dbReference>
<dbReference type="EMBL" id="PQXI01000001">
    <property type="protein sequence ID" value="TGO31348.1"/>
    <property type="molecule type" value="Genomic_DNA"/>
</dbReference>
<feature type="domain" description="CENP-V/GFA" evidence="4">
    <location>
        <begin position="38"/>
        <end position="158"/>
    </location>
</feature>
<dbReference type="SUPFAM" id="SSF51316">
    <property type="entry name" value="Mss4-like"/>
    <property type="match status" value="1"/>
</dbReference>
<dbReference type="PROSITE" id="PS51891">
    <property type="entry name" value="CENP_V_GFA"/>
    <property type="match status" value="1"/>
</dbReference>
<comment type="caution">
    <text evidence="5">The sequence shown here is derived from an EMBL/GenBank/DDBJ whole genome shotgun (WGS) entry which is preliminary data.</text>
</comment>
<dbReference type="InterPro" id="IPR011057">
    <property type="entry name" value="Mss4-like_sf"/>
</dbReference>
<dbReference type="Proteomes" id="UP000297910">
    <property type="component" value="Unassembled WGS sequence"/>
</dbReference>
<dbReference type="InterPro" id="IPR052355">
    <property type="entry name" value="CENP-V-like"/>
</dbReference>
<organism evidence="5 6">
    <name type="scientific">Botrytis paeoniae</name>
    <dbReference type="NCBI Taxonomy" id="278948"/>
    <lineage>
        <taxon>Eukaryota</taxon>
        <taxon>Fungi</taxon>
        <taxon>Dikarya</taxon>
        <taxon>Ascomycota</taxon>
        <taxon>Pezizomycotina</taxon>
        <taxon>Leotiomycetes</taxon>
        <taxon>Helotiales</taxon>
        <taxon>Sclerotiniaceae</taxon>
        <taxon>Botrytis</taxon>
    </lineage>
</organism>
<dbReference type="AlphaFoldDB" id="A0A4Z1G5Y7"/>
<dbReference type="GO" id="GO:0046872">
    <property type="term" value="F:metal ion binding"/>
    <property type="evidence" value="ECO:0007669"/>
    <property type="project" value="UniProtKB-KW"/>
</dbReference>
<gene>
    <name evidence="5" type="ORF">BPAE_0001g02490</name>
</gene>
<evidence type="ECO:0000256" key="1">
    <source>
        <dbReference type="ARBA" id="ARBA00005495"/>
    </source>
</evidence>
<dbReference type="PANTHER" id="PTHR28620:SF1">
    <property type="entry name" value="CENP-V_GFA DOMAIN-CONTAINING PROTEIN"/>
    <property type="match status" value="1"/>
</dbReference>
<dbReference type="InterPro" id="IPR006913">
    <property type="entry name" value="CENP-V/GFA"/>
</dbReference>
<proteinExistence type="inferred from homology"/>
<dbReference type="Gene3D" id="2.170.150.70">
    <property type="match status" value="1"/>
</dbReference>
<reference evidence="5 6" key="1">
    <citation type="submission" date="2017-12" db="EMBL/GenBank/DDBJ databases">
        <title>Comparative genomics of Botrytis spp.</title>
        <authorList>
            <person name="Valero-Jimenez C.A."/>
            <person name="Tapia P."/>
            <person name="Veloso J."/>
            <person name="Silva-Moreno E."/>
            <person name="Staats M."/>
            <person name="Valdes J.H."/>
            <person name="Van Kan J.A.L."/>
        </authorList>
    </citation>
    <scope>NUCLEOTIDE SEQUENCE [LARGE SCALE GENOMIC DNA]</scope>
    <source>
        <strain evidence="5 6">Bp0003</strain>
    </source>
</reference>
<keyword evidence="2" id="KW-0479">Metal-binding</keyword>
<keyword evidence="6" id="KW-1185">Reference proteome</keyword>
<dbReference type="GO" id="GO:0016846">
    <property type="term" value="F:carbon-sulfur lyase activity"/>
    <property type="evidence" value="ECO:0007669"/>
    <property type="project" value="InterPro"/>
</dbReference>
<protein>
    <recommendedName>
        <fullName evidence="4">CENP-V/GFA domain-containing protein</fullName>
    </recommendedName>
</protein>